<dbReference type="FunFam" id="1.10.601.10:FF:000001">
    <property type="entry name" value="RNA polymerase sigma factor SigA"/>
    <property type="match status" value="1"/>
</dbReference>
<feature type="domain" description="RNA polymerase sigma-70" evidence="7">
    <location>
        <begin position="368"/>
        <end position="381"/>
    </location>
</feature>
<keyword evidence="4 5" id="KW-0804">Transcription</keyword>
<dbReference type="PROSITE" id="PS00716">
    <property type="entry name" value="SIGMA70_2"/>
    <property type="match status" value="1"/>
</dbReference>
<dbReference type="InterPro" id="IPR013324">
    <property type="entry name" value="RNA_pol_sigma_r3/r4-like"/>
</dbReference>
<dbReference type="HAMAP" id="MF_00963">
    <property type="entry name" value="Sigma70_RpoD_SigA"/>
    <property type="match status" value="1"/>
</dbReference>
<feature type="region of interest" description="Disordered" evidence="6">
    <location>
        <begin position="1"/>
        <end position="32"/>
    </location>
</feature>
<dbReference type="PROSITE" id="PS00715">
    <property type="entry name" value="SIGMA70_1"/>
    <property type="match status" value="1"/>
</dbReference>
<evidence type="ECO:0000259" key="7">
    <source>
        <dbReference type="PROSITE" id="PS00715"/>
    </source>
</evidence>
<evidence type="ECO:0000313" key="9">
    <source>
        <dbReference type="EMBL" id="AVP87424.1"/>
    </source>
</evidence>
<keyword evidence="2 5" id="KW-0731">Sigma factor</keyword>
<accession>A0A2P1P842</accession>
<dbReference type="GO" id="GO:0016987">
    <property type="term" value="F:sigma factor activity"/>
    <property type="evidence" value="ECO:0007669"/>
    <property type="project" value="UniProtKB-UniRule"/>
</dbReference>
<feature type="DNA-binding region" description="H-T-H motif" evidence="5">
    <location>
        <begin position="539"/>
        <end position="558"/>
    </location>
</feature>
<dbReference type="InterPro" id="IPR009042">
    <property type="entry name" value="RNA_pol_sigma70_r1_2"/>
</dbReference>
<dbReference type="Pfam" id="PF04546">
    <property type="entry name" value="Sigma70_ner"/>
    <property type="match status" value="1"/>
</dbReference>
<dbReference type="InterPro" id="IPR007627">
    <property type="entry name" value="RNA_pol_sigma70_r2"/>
</dbReference>
<dbReference type="Proteomes" id="UP000241762">
    <property type="component" value="Chromosome"/>
</dbReference>
<keyword evidence="3 5" id="KW-0238">DNA-binding</keyword>
<dbReference type="InterPro" id="IPR013325">
    <property type="entry name" value="RNA_pol_sigma_r2"/>
</dbReference>
<dbReference type="GO" id="GO:0006352">
    <property type="term" value="P:DNA-templated transcription initiation"/>
    <property type="evidence" value="ECO:0007669"/>
    <property type="project" value="UniProtKB-UniRule"/>
</dbReference>
<dbReference type="CDD" id="cd06171">
    <property type="entry name" value="Sigma70_r4"/>
    <property type="match status" value="1"/>
</dbReference>
<evidence type="ECO:0000256" key="1">
    <source>
        <dbReference type="ARBA" id="ARBA00023015"/>
    </source>
</evidence>
<name>A0A2P1P842_9RICK</name>
<dbReference type="InterPro" id="IPR007631">
    <property type="entry name" value="RNA_pol_sigma_70_non-ess"/>
</dbReference>
<dbReference type="InterPro" id="IPR050239">
    <property type="entry name" value="Sigma-70_RNA_pol_init_factors"/>
</dbReference>
<gene>
    <name evidence="5" type="primary">rpoD</name>
    <name evidence="9" type="ORF">phytr_4750</name>
</gene>
<organism evidence="9 10">
    <name type="scientific">Candidatus Phycorickettsia trachydisci</name>
    <dbReference type="NCBI Taxonomy" id="2115978"/>
    <lineage>
        <taxon>Bacteria</taxon>
        <taxon>Pseudomonadati</taxon>
        <taxon>Pseudomonadota</taxon>
        <taxon>Alphaproteobacteria</taxon>
        <taxon>Rickettsiales</taxon>
        <taxon>Rickettsiaceae</taxon>
        <taxon>Candidatus Phycorickettsia</taxon>
    </lineage>
</organism>
<dbReference type="GO" id="GO:0003677">
    <property type="term" value="F:DNA binding"/>
    <property type="evidence" value="ECO:0007669"/>
    <property type="project" value="UniProtKB-UniRule"/>
</dbReference>
<dbReference type="OrthoDB" id="9809557at2"/>
<dbReference type="InterPro" id="IPR014284">
    <property type="entry name" value="RNA_pol_sigma-70_dom"/>
</dbReference>
<dbReference type="PRINTS" id="PR00046">
    <property type="entry name" value="SIGMA70FCT"/>
</dbReference>
<reference evidence="9 10" key="1">
    <citation type="submission" date="2018-03" db="EMBL/GenBank/DDBJ databases">
        <title>A gene transfer event suggests a long-term partnership between eustigmatophyte algae and a novel lineage of endosymbiotic bacteria.</title>
        <authorList>
            <person name="Yurchenko T."/>
            <person name="Sevcikova T."/>
            <person name="Pribyl P."/>
            <person name="El Karkouri K."/>
            <person name="Klimes V."/>
            <person name="Amaral R."/>
            <person name="Zbrankova V."/>
            <person name="Kim E."/>
            <person name="Raoult D."/>
            <person name="Santos L.M.A."/>
            <person name="Elias M."/>
        </authorList>
    </citation>
    <scope>NUCLEOTIDE SEQUENCE [LARGE SCALE GENOMIC DNA]</scope>
    <source>
        <strain evidence="9">CCALA 838</strain>
    </source>
</reference>
<dbReference type="Gene3D" id="1.10.10.10">
    <property type="entry name" value="Winged helix-like DNA-binding domain superfamily/Winged helix DNA-binding domain"/>
    <property type="match status" value="2"/>
</dbReference>
<dbReference type="EMBL" id="CP027845">
    <property type="protein sequence ID" value="AVP87424.1"/>
    <property type="molecule type" value="Genomic_DNA"/>
</dbReference>
<dbReference type="PANTHER" id="PTHR30603">
    <property type="entry name" value="RNA POLYMERASE SIGMA FACTOR RPO"/>
    <property type="match status" value="1"/>
</dbReference>
<dbReference type="InterPro" id="IPR007624">
    <property type="entry name" value="RNA_pol_sigma70_r3"/>
</dbReference>
<dbReference type="KEGG" id="ptc:phytr_4750"/>
<dbReference type="SUPFAM" id="SSF88659">
    <property type="entry name" value="Sigma3 and sigma4 domains of RNA polymerase sigma factors"/>
    <property type="match status" value="2"/>
</dbReference>
<feature type="region of interest" description="Sigma-70 factor domain-2" evidence="5">
    <location>
        <begin position="344"/>
        <end position="414"/>
    </location>
</feature>
<comment type="similarity">
    <text evidence="5">Belongs to the sigma-70 factor family. RpoD/SigA subfamily.</text>
</comment>
<dbReference type="NCBIfam" id="TIGR02937">
    <property type="entry name" value="sigma70-ECF"/>
    <property type="match status" value="1"/>
</dbReference>
<dbReference type="Pfam" id="PF00140">
    <property type="entry name" value="Sigma70_r1_2"/>
    <property type="match status" value="1"/>
</dbReference>
<evidence type="ECO:0000256" key="2">
    <source>
        <dbReference type="ARBA" id="ARBA00023082"/>
    </source>
</evidence>
<sequence>MSNDNIDDFDIDPDKKDPKNLDKNLRKKNPDSVFSDNAVGAFLDPEEEQIDCGDGLTISTSSVNTLDDDEQQTDTRDDPVRVYLREMGGVELLSRAGEVAIAQKIEASQEQMMNALFRIPFSMRQLINLHAELVEGSSLREIIDLDPIDVNEDTEANEENPAQAIEEQVLQATVEKFEEVVAACEKLIQVAQSSYMKYRDIGQFIMGQEYIVGTKELSEQIQSLHLNQKKIQQLLDIFYNHDKNLASYAMNFSKIAEKYGINRTDFLDHYIPKIYTHLNKVTANLFDKPEWKKFVSEQQEFIDVTIESIKAIEQEVSLPIYEFRNLFSAVYEGNLKTINSKKEMVEANLRLVISIAKRYANRGLQFLDLIQEGNIGLIKAVDKFDYRRGYKFSTYATWWIRQAITRSIADQARIIRIPVHMIETINKIIRASRQILNELGREAEPHEISEKLGIPVDKVRKIMKMSKEPISLAQPIGDEDEGGSLGDFIEDKNTVVPFDSAARANLSGITTYVLIKKLTPREERVIRSRFGIKCKEQTLEEIGSDFNVTRERIRQIEAKALRKLRSDDSSQRLGQFATKIAKEGAYDDEEEDSDDLLISG</sequence>
<evidence type="ECO:0000256" key="6">
    <source>
        <dbReference type="SAM" id="MobiDB-lite"/>
    </source>
</evidence>
<dbReference type="Pfam" id="PF04545">
    <property type="entry name" value="Sigma70_r4"/>
    <property type="match status" value="1"/>
</dbReference>
<feature type="compositionally biased region" description="Basic and acidic residues" evidence="6">
    <location>
        <begin position="12"/>
        <end position="30"/>
    </location>
</feature>
<feature type="domain" description="RNA polymerase sigma-70" evidence="8">
    <location>
        <begin position="538"/>
        <end position="564"/>
    </location>
</feature>
<keyword evidence="10" id="KW-1185">Reference proteome</keyword>
<protein>
    <recommendedName>
        <fullName evidence="5">RNA polymerase sigma factor RpoD</fullName>
    </recommendedName>
    <alternativeName>
        <fullName evidence="5">Sigma-70</fullName>
    </alternativeName>
</protein>
<evidence type="ECO:0000313" key="10">
    <source>
        <dbReference type="Proteomes" id="UP000241762"/>
    </source>
</evidence>
<dbReference type="AlphaFoldDB" id="A0A2P1P842"/>
<comment type="function">
    <text evidence="5">Sigma factors are initiation factors that promote the attachment of RNA polymerase to specific initiation sites and are then released. This sigma factor is the primary sigma factor during exponential growth.</text>
</comment>
<comment type="caution">
    <text evidence="5">Lacks conserved residue(s) required for the propagation of feature annotation.</text>
</comment>
<dbReference type="RefSeq" id="WP_106874288.1">
    <property type="nucleotide sequence ID" value="NZ_CP027845.1"/>
</dbReference>
<feature type="compositionally biased region" description="Acidic residues" evidence="6">
    <location>
        <begin position="1"/>
        <end position="11"/>
    </location>
</feature>
<evidence type="ECO:0000256" key="4">
    <source>
        <dbReference type="ARBA" id="ARBA00023163"/>
    </source>
</evidence>
<comment type="subunit">
    <text evidence="5">Interacts transiently with the RNA polymerase catalytic core.</text>
</comment>
<comment type="subcellular location">
    <subcellularLocation>
        <location evidence="5">Cytoplasm</location>
    </subcellularLocation>
</comment>
<evidence type="ECO:0000259" key="8">
    <source>
        <dbReference type="PROSITE" id="PS00716"/>
    </source>
</evidence>
<dbReference type="Pfam" id="PF04539">
    <property type="entry name" value="Sigma70_r3"/>
    <property type="match status" value="1"/>
</dbReference>
<dbReference type="InterPro" id="IPR000943">
    <property type="entry name" value="RNA_pol_sigma70"/>
</dbReference>
<dbReference type="Gene3D" id="1.10.601.10">
    <property type="entry name" value="RNA Polymerase Primary Sigma Factor"/>
    <property type="match status" value="1"/>
</dbReference>
<dbReference type="GO" id="GO:0005737">
    <property type="term" value="C:cytoplasm"/>
    <property type="evidence" value="ECO:0007669"/>
    <property type="project" value="UniProtKB-SubCell"/>
</dbReference>
<dbReference type="Pfam" id="PF04542">
    <property type="entry name" value="Sigma70_r2"/>
    <property type="match status" value="1"/>
</dbReference>
<dbReference type="InterPro" id="IPR036388">
    <property type="entry name" value="WH-like_DNA-bd_sf"/>
</dbReference>
<keyword evidence="5" id="KW-0963">Cytoplasm</keyword>
<proteinExistence type="inferred from homology"/>
<feature type="short sequence motif" description="Interaction with polymerase core subunit RpoC" evidence="5">
    <location>
        <begin position="368"/>
        <end position="371"/>
    </location>
</feature>
<dbReference type="SUPFAM" id="SSF88946">
    <property type="entry name" value="Sigma2 domain of RNA polymerase sigma factors"/>
    <property type="match status" value="1"/>
</dbReference>
<dbReference type="PANTHER" id="PTHR30603:SF60">
    <property type="entry name" value="RNA POLYMERASE SIGMA FACTOR RPOD"/>
    <property type="match status" value="1"/>
</dbReference>
<dbReference type="NCBIfam" id="NF004208">
    <property type="entry name" value="PRK05658.1"/>
    <property type="match status" value="1"/>
</dbReference>
<evidence type="ECO:0000256" key="5">
    <source>
        <dbReference type="HAMAP-Rule" id="MF_00963"/>
    </source>
</evidence>
<keyword evidence="1 5" id="KW-0805">Transcription regulation</keyword>
<dbReference type="InterPro" id="IPR028630">
    <property type="entry name" value="Sigma70_RpoD"/>
</dbReference>
<evidence type="ECO:0000256" key="3">
    <source>
        <dbReference type="ARBA" id="ARBA00023125"/>
    </source>
</evidence>
<feature type="region of interest" description="Sigma-70 factor domain-4" evidence="5">
    <location>
        <begin position="513"/>
        <end position="566"/>
    </location>
</feature>
<dbReference type="InterPro" id="IPR007630">
    <property type="entry name" value="RNA_pol_sigma70_r4"/>
</dbReference>